<gene>
    <name evidence="1" type="ORF">LODBEIA_P25790</name>
</gene>
<reference evidence="1 2" key="1">
    <citation type="submission" date="2024-03" db="EMBL/GenBank/DDBJ databases">
        <authorList>
            <person name="Brejova B."/>
        </authorList>
    </citation>
    <scope>NUCLEOTIDE SEQUENCE [LARGE SCALE GENOMIC DNA]</scope>
    <source>
        <strain evidence="1 2">CBS 14171</strain>
    </source>
</reference>
<dbReference type="RefSeq" id="XP_066829517.1">
    <property type="nucleotide sequence ID" value="XM_066972593.1"/>
</dbReference>
<dbReference type="Proteomes" id="UP001497383">
    <property type="component" value="Chromosome 3"/>
</dbReference>
<protein>
    <submittedName>
        <fullName evidence="1">Uncharacterized protein</fullName>
    </submittedName>
</protein>
<proteinExistence type="predicted"/>
<evidence type="ECO:0000313" key="1">
    <source>
        <dbReference type="EMBL" id="CAK9438355.1"/>
    </source>
</evidence>
<keyword evidence="2" id="KW-1185">Reference proteome</keyword>
<dbReference type="EMBL" id="OZ022407">
    <property type="protein sequence ID" value="CAK9438355.1"/>
    <property type="molecule type" value="Genomic_DNA"/>
</dbReference>
<sequence>MELFHLHVHLGYNWMPHFEINGMDSLEKQIEAKNIVKMKRKKNGTEYLKFKDCKTCQGKQIASCLRK</sequence>
<accession>A0ABP0ZQ75</accession>
<dbReference type="GeneID" id="92207775"/>
<evidence type="ECO:0000313" key="2">
    <source>
        <dbReference type="Proteomes" id="UP001497383"/>
    </source>
</evidence>
<name>A0ABP0ZQ75_9ASCO</name>
<organism evidence="1 2">
    <name type="scientific">Lodderomyces beijingensis</name>
    <dbReference type="NCBI Taxonomy" id="1775926"/>
    <lineage>
        <taxon>Eukaryota</taxon>
        <taxon>Fungi</taxon>
        <taxon>Dikarya</taxon>
        <taxon>Ascomycota</taxon>
        <taxon>Saccharomycotina</taxon>
        <taxon>Pichiomycetes</taxon>
        <taxon>Debaryomycetaceae</taxon>
        <taxon>Candida/Lodderomyces clade</taxon>
        <taxon>Lodderomyces</taxon>
    </lineage>
</organism>